<evidence type="ECO:0000313" key="3">
    <source>
        <dbReference type="Proteomes" id="UP000198341"/>
    </source>
</evidence>
<name>K8F0V2_9CHLO</name>
<evidence type="ECO:0000313" key="2">
    <source>
        <dbReference type="EMBL" id="CCO15183.1"/>
    </source>
</evidence>
<feature type="region of interest" description="Disordered" evidence="1">
    <location>
        <begin position="344"/>
        <end position="388"/>
    </location>
</feature>
<dbReference type="RefSeq" id="XP_007514943.1">
    <property type="nucleotide sequence ID" value="XM_007514881.1"/>
</dbReference>
<feature type="compositionally biased region" description="Polar residues" evidence="1">
    <location>
        <begin position="63"/>
        <end position="79"/>
    </location>
</feature>
<feature type="region of interest" description="Disordered" evidence="1">
    <location>
        <begin position="61"/>
        <end position="93"/>
    </location>
</feature>
<reference evidence="2 3" key="1">
    <citation type="submission" date="2011-10" db="EMBL/GenBank/DDBJ databases">
        <authorList>
            <person name="Genoscope - CEA"/>
        </authorList>
    </citation>
    <scope>NUCLEOTIDE SEQUENCE [LARGE SCALE GENOMIC DNA]</scope>
    <source>
        <strain evidence="2 3">RCC 1105</strain>
    </source>
</reference>
<feature type="compositionally biased region" description="Polar residues" evidence="1">
    <location>
        <begin position="417"/>
        <end position="426"/>
    </location>
</feature>
<feature type="region of interest" description="Disordered" evidence="1">
    <location>
        <begin position="158"/>
        <end position="177"/>
    </location>
</feature>
<dbReference type="GeneID" id="19017552"/>
<feature type="compositionally biased region" description="Low complexity" evidence="1">
    <location>
        <begin position="458"/>
        <end position="468"/>
    </location>
</feature>
<sequence>MSPPPPPSDSSVLNAEAKLFVPGVGMVTPPPKEKKKKVGKVEEKGGEEISPLNWELNARNERLQSPFTTPPVSTISTSAGGEKEATRGGGMTTKAIAFTPATVKERKDDPFDKEIYLQKAVTLVKEEFTKAAASLLHEKEETTTTRTTEMALHVEVVPAASSEDEEPTPRESKMLSKPLLFNERQHNGDDDECGGTTSGGVLVVKEYGTHQPQNVETLFPEESRVPLLAVSAEKKREEQYGANEEDIPDELLWTKETLAPLLGGGLNSIKTVNTRTGEDDKEEELATSVKLTFTNYGADDENVVADWGDAKVPLLSASAGNTPRYLDGGGGLLSRQGPFSYGTAATDEVEERVATSSSSGGYSSGSESESSSGDDDEEEEDDDGKENRQHSAKLLLEQFLMSEKKQKKHPIGMGYKQNKTNDISSTRARETTAHSIQFKPLLKTPPRLKKVAHHLHEQPPQQRSQTTQTERESRRRSTSSPYTLLTTHTAELRRNALRDDLCCVFHAVLVSRPEILEKHLALSSASPSSSLRNRVASLEPRRSTRRRLDRFEANVESFMVFALGEEDDKGHQQLVSFDAFARAMRVAATAAARMTTLEGVRDAVNILSDFESLFTQDCVYSSTVRECLTSATNTDQMYRHRCSRRLRAYKSIVSILNKIKRYDQMRAQESNITVDRVCLLLAAIDSTDTESESQEEYSTTTTSRDGENDADARYVYHLVSSAKRKLSAEVESGNTYQRVQENNGYNKISSSIHNSNSSIQSMSLSEVIARRRQMVDAWFETQRF</sequence>
<dbReference type="KEGG" id="bpg:Bathy02g04390"/>
<accession>K8F0V2</accession>
<feature type="region of interest" description="Disordered" evidence="1">
    <location>
        <begin position="23"/>
        <end position="45"/>
    </location>
</feature>
<gene>
    <name evidence="2" type="ORF">Bathy02g04390</name>
</gene>
<feature type="compositionally biased region" description="Low complexity" evidence="1">
    <location>
        <begin position="356"/>
        <end position="371"/>
    </location>
</feature>
<proteinExistence type="predicted"/>
<feature type="compositionally biased region" description="Acidic residues" evidence="1">
    <location>
        <begin position="372"/>
        <end position="384"/>
    </location>
</feature>
<feature type="region of interest" description="Disordered" evidence="1">
    <location>
        <begin position="405"/>
        <end position="484"/>
    </location>
</feature>
<dbReference type="AlphaFoldDB" id="K8F0V2"/>
<keyword evidence="3" id="KW-1185">Reference proteome</keyword>
<dbReference type="Proteomes" id="UP000198341">
    <property type="component" value="Chromosome 2"/>
</dbReference>
<dbReference type="EMBL" id="FO082277">
    <property type="protein sequence ID" value="CCO15183.1"/>
    <property type="molecule type" value="Genomic_DNA"/>
</dbReference>
<protein>
    <submittedName>
        <fullName evidence="2">Uncharacterized protein</fullName>
    </submittedName>
</protein>
<evidence type="ECO:0000256" key="1">
    <source>
        <dbReference type="SAM" id="MobiDB-lite"/>
    </source>
</evidence>
<organism evidence="2 3">
    <name type="scientific">Bathycoccus prasinos</name>
    <dbReference type="NCBI Taxonomy" id="41875"/>
    <lineage>
        <taxon>Eukaryota</taxon>
        <taxon>Viridiplantae</taxon>
        <taxon>Chlorophyta</taxon>
        <taxon>Mamiellophyceae</taxon>
        <taxon>Mamiellales</taxon>
        <taxon>Bathycoccaceae</taxon>
        <taxon>Bathycoccus</taxon>
    </lineage>
</organism>